<evidence type="ECO:0000313" key="3">
    <source>
        <dbReference type="EMBL" id="MBO1900780.1"/>
    </source>
</evidence>
<feature type="domain" description="Bacterial Ig-like" evidence="2">
    <location>
        <begin position="603"/>
        <end position="680"/>
    </location>
</feature>
<accession>A0A939MIS7</accession>
<dbReference type="Pfam" id="PF16640">
    <property type="entry name" value="Big_3_5"/>
    <property type="match status" value="1"/>
</dbReference>
<keyword evidence="1" id="KW-0732">Signal</keyword>
<organism evidence="3 4">
    <name type="scientific">Leucobacter weissii</name>
    <dbReference type="NCBI Taxonomy" id="1983706"/>
    <lineage>
        <taxon>Bacteria</taxon>
        <taxon>Bacillati</taxon>
        <taxon>Actinomycetota</taxon>
        <taxon>Actinomycetes</taxon>
        <taxon>Micrococcales</taxon>
        <taxon>Microbacteriaceae</taxon>
        <taxon>Leucobacter</taxon>
    </lineage>
</organism>
<proteinExistence type="predicted"/>
<dbReference type="Gene3D" id="2.60.40.10">
    <property type="entry name" value="Immunoglobulins"/>
    <property type="match status" value="2"/>
</dbReference>
<sequence>MITALPSDRPRRFATALFAVLLAGALLATLLPAAAPAPARAAEGSADCVGALECLTFRSGFSDIASDNIPDADTWYLRPTLNEPESAGDAPWQGTFQIVLRSSIGTDDEQCLQATGDDADLRECGTNSAQRWFFQPAATQVNTQEGGWNPWWPVSRANDWPRSEAIDGKFYIRSAGHGKDTYGCLITKKDGLIEQAPFGQVTATIKNCDSLDATERAFAQFNVYDYEGAANRYTLSPEHRDELTKAILSSAVAHAVARCGKDPSRCAGLLRDGTTGEQLSSQWERVDRMKIVHEPRPVWHTIGCAGPNGTGSTAQSIFNGGSAPLTTTISAGGSNSYSTSVTTGLSVTTSYSFDVGAFLSASVEVQTSTEWGKVWSDTETVEQEVSWTIPPQRYATAVLAAKSVQATARWRFDSGAMQWTTDEAARLTVPHASNPSSSTPDSTLAVFNSLGRKSCGATTPSVLDPEQTIAISNTTAPGRAPAQGDVLAADAEADWWTTDSADDTGVHLRFQWYRQRGDATPVPIPGAVGKTYRVTQDDVTETELLDRVGRYRLRVGVTDVADESRFDSQEYTSVATAGVVDKRTTESLSLVALSILDPSPESTERVVADVRVTAPAAADAPTGSVSLLADGDEIGSAELDARGLARFRIALPRGTHHLDARYDGDAVLDPSGSDTAIVRVRGAESVTRASVEQPSPRIGERSAVLIDVSGSRSGTPTPTGRAEVTVDGVPLTADATLDEAGRARVELPAFATAGRRTIAVTYLGDDVFDPSNAGAAELVVAAPATVAKISLPQTVVARGKPFSARVSVASKSSGAPVGGRVRLLIDGRATGSYIRLDERGRATLRATAPRTGKLAVSFLHVPSAAEPGATQQASPRAALHVRSHAAAVTLRSDLVNLRPGKRIVLSGKVRIAAKSGAKRPSVVITRNGKAVRTVRVDAKGRYRVVVKARAVAKGRHEYRAGYRGSSLRSIAPATSAKLTILRR</sequence>
<protein>
    <submittedName>
        <fullName evidence="3">Ig-like domain repeat protein</fullName>
    </submittedName>
</protein>
<dbReference type="InterPro" id="IPR013783">
    <property type="entry name" value="Ig-like_fold"/>
</dbReference>
<keyword evidence="4" id="KW-1185">Reference proteome</keyword>
<dbReference type="InterPro" id="IPR032109">
    <property type="entry name" value="Big_3_5"/>
</dbReference>
<dbReference type="RefSeq" id="WP_208095518.1">
    <property type="nucleotide sequence ID" value="NZ_JAGDYM010000004.1"/>
</dbReference>
<evidence type="ECO:0000313" key="4">
    <source>
        <dbReference type="Proteomes" id="UP000664382"/>
    </source>
</evidence>
<dbReference type="EMBL" id="JAGDYM010000004">
    <property type="protein sequence ID" value="MBO1900780.1"/>
    <property type="molecule type" value="Genomic_DNA"/>
</dbReference>
<dbReference type="AlphaFoldDB" id="A0A939MIS7"/>
<dbReference type="SUPFAM" id="SSF56973">
    <property type="entry name" value="Aerolisin/ETX pore-forming domain"/>
    <property type="match status" value="1"/>
</dbReference>
<dbReference type="GO" id="GO:0005975">
    <property type="term" value="P:carbohydrate metabolic process"/>
    <property type="evidence" value="ECO:0007669"/>
    <property type="project" value="UniProtKB-ARBA"/>
</dbReference>
<feature type="chain" id="PRO_5037600738" evidence="1">
    <location>
        <begin position="42"/>
        <end position="983"/>
    </location>
</feature>
<name>A0A939MIS7_9MICO</name>
<gene>
    <name evidence="3" type="ORF">J4H92_02320</name>
</gene>
<comment type="caution">
    <text evidence="3">The sequence shown here is derived from an EMBL/GenBank/DDBJ whole genome shotgun (WGS) entry which is preliminary data.</text>
</comment>
<evidence type="ECO:0000259" key="2">
    <source>
        <dbReference type="Pfam" id="PF16640"/>
    </source>
</evidence>
<dbReference type="Proteomes" id="UP000664382">
    <property type="component" value="Unassembled WGS sequence"/>
</dbReference>
<dbReference type="Gene3D" id="2.170.15.10">
    <property type="entry name" value="Proaerolysin, chain A, domain 3"/>
    <property type="match status" value="1"/>
</dbReference>
<evidence type="ECO:0000256" key="1">
    <source>
        <dbReference type="SAM" id="SignalP"/>
    </source>
</evidence>
<feature type="signal peptide" evidence="1">
    <location>
        <begin position="1"/>
        <end position="41"/>
    </location>
</feature>
<reference evidence="3" key="1">
    <citation type="submission" date="2021-03" db="EMBL/GenBank/DDBJ databases">
        <title>Leucobacter chromiisoli sp. nov., isolated from chromium-containing soil of chemical plant.</title>
        <authorList>
            <person name="Xu Z."/>
        </authorList>
    </citation>
    <scope>NUCLEOTIDE SEQUENCE</scope>
    <source>
        <strain evidence="3">S27</strain>
    </source>
</reference>
<dbReference type="Gene3D" id="2.60.40.2700">
    <property type="match status" value="1"/>
</dbReference>